<organism evidence="2 3">
    <name type="scientific">Streptococcus equinus</name>
    <name type="common">Streptococcus bovis</name>
    <dbReference type="NCBI Taxonomy" id="1335"/>
    <lineage>
        <taxon>Bacteria</taxon>
        <taxon>Bacillati</taxon>
        <taxon>Bacillota</taxon>
        <taxon>Bacilli</taxon>
        <taxon>Lactobacillales</taxon>
        <taxon>Streptococcaceae</taxon>
        <taxon>Streptococcus</taxon>
    </lineage>
</organism>
<dbReference type="GO" id="GO:0005524">
    <property type="term" value="F:ATP binding"/>
    <property type="evidence" value="ECO:0007669"/>
    <property type="project" value="InterPro"/>
</dbReference>
<proteinExistence type="predicted"/>
<dbReference type="PANTHER" id="PTHR37291:SF1">
    <property type="entry name" value="TYPE IV METHYL-DIRECTED RESTRICTION ENZYME ECOKMCRB SUBUNIT"/>
    <property type="match status" value="1"/>
</dbReference>
<feature type="domain" description="AAA+ ATPase" evidence="1">
    <location>
        <begin position="174"/>
        <end position="369"/>
    </location>
</feature>
<dbReference type="PANTHER" id="PTHR37291">
    <property type="entry name" value="5-METHYLCYTOSINE-SPECIFIC RESTRICTION ENZYME B"/>
    <property type="match status" value="1"/>
</dbReference>
<dbReference type="SMART" id="SM00382">
    <property type="entry name" value="AAA"/>
    <property type="match status" value="1"/>
</dbReference>
<dbReference type="InterPro" id="IPR027417">
    <property type="entry name" value="P-loop_NTPase"/>
</dbReference>
<name>A0A1H0XUD7_STREI</name>
<dbReference type="AlphaFoldDB" id="A0A1H0XUD7"/>
<dbReference type="GO" id="GO:0016887">
    <property type="term" value="F:ATP hydrolysis activity"/>
    <property type="evidence" value="ECO:0007669"/>
    <property type="project" value="InterPro"/>
</dbReference>
<reference evidence="2 3" key="1">
    <citation type="submission" date="2016-10" db="EMBL/GenBank/DDBJ databases">
        <authorList>
            <person name="de Groot N.N."/>
        </authorList>
    </citation>
    <scope>NUCLEOTIDE SEQUENCE [LARGE SCALE GENOMIC DNA]</scope>
    <source>
        <strain evidence="2 3">Sb05</strain>
    </source>
</reference>
<evidence type="ECO:0000259" key="1">
    <source>
        <dbReference type="SMART" id="SM00382"/>
    </source>
</evidence>
<dbReference type="Pfam" id="PF07728">
    <property type="entry name" value="AAA_5"/>
    <property type="match status" value="1"/>
</dbReference>
<dbReference type="InterPro" id="IPR011704">
    <property type="entry name" value="ATPase_dyneun-rel_AAA"/>
</dbReference>
<dbReference type="Proteomes" id="UP000182870">
    <property type="component" value="Unassembled WGS sequence"/>
</dbReference>
<accession>A0A1H0XUD7</accession>
<sequence length="470" mass="54559">MNSVFLVGANFGKDVSKDFIKKGKWELGWKGNENHKQYRSMLRIFNQVKIGDDLVIKSTYTKKKNLPFNNQGRFVSVMKIKAVGKVTKLVGDGHTILVDWDKSFKEREWFFYTRRPTMWKFPNIENDEKAQKLYNFIFKDEEQEFSYFMNFDDNINQEVDEVSEDDIYVDSLKSSHNIILHGAPGTGKTYLAKQIAADMIGCSIGELNDSEQFDFVQFHPNYDYSDFVEGLRPVNHNGTIGFERRNGIFMNFCEKAKISSLDYKGPQKSSDIKPYVFIIDEINRGDISKIFGELFFSIDPSYRGIRGAVTTQFSNLYDGTDGKNLGDKFYIPENVYIIGTMNDIDRSVDSFDFAMRRRFRFIEIKAKQRLSMLEELDEEKREEAEFRLLNLNRSISATEGLSESYHVGPSYFLKLKDLDYNYDALWSDYIKPLLIEYLRGSYDFQEILGNLDDAYNTIDDTGDADESDGQ</sequence>
<dbReference type="InterPro" id="IPR003593">
    <property type="entry name" value="AAA+_ATPase"/>
</dbReference>
<dbReference type="RefSeq" id="WP_074559684.1">
    <property type="nucleotide sequence ID" value="NZ_FNKE01000001.1"/>
</dbReference>
<protein>
    <submittedName>
        <fullName evidence="2">5-methylcytosine-specific restriction enzyme B</fullName>
    </submittedName>
</protein>
<evidence type="ECO:0000313" key="2">
    <source>
        <dbReference type="EMBL" id="SDQ06500.1"/>
    </source>
</evidence>
<dbReference type="CDD" id="cd00009">
    <property type="entry name" value="AAA"/>
    <property type="match status" value="1"/>
</dbReference>
<gene>
    <name evidence="2" type="ORF">SAMN05216392_0205</name>
</gene>
<dbReference type="InterPro" id="IPR052934">
    <property type="entry name" value="Methyl-DNA_Rec/Restrict_Enz"/>
</dbReference>
<dbReference type="SUPFAM" id="SSF52540">
    <property type="entry name" value="P-loop containing nucleoside triphosphate hydrolases"/>
    <property type="match status" value="1"/>
</dbReference>
<dbReference type="EMBL" id="FNKE01000001">
    <property type="protein sequence ID" value="SDQ06500.1"/>
    <property type="molecule type" value="Genomic_DNA"/>
</dbReference>
<evidence type="ECO:0000313" key="3">
    <source>
        <dbReference type="Proteomes" id="UP000182870"/>
    </source>
</evidence>
<dbReference type="Gene3D" id="3.40.50.300">
    <property type="entry name" value="P-loop containing nucleotide triphosphate hydrolases"/>
    <property type="match status" value="1"/>
</dbReference>